<dbReference type="SUPFAM" id="SSF53448">
    <property type="entry name" value="Nucleotide-diphospho-sugar transferases"/>
    <property type="match status" value="1"/>
</dbReference>
<dbReference type="OrthoDB" id="5465469at2"/>
<dbReference type="Proteomes" id="UP000215185">
    <property type="component" value="Chromosome 1"/>
</dbReference>
<evidence type="ECO:0000313" key="3">
    <source>
        <dbReference type="Proteomes" id="UP000215185"/>
    </source>
</evidence>
<proteinExistence type="predicted"/>
<sequence>MLKYLDKFYYKFFNIYQNFYIKKFKKKGYIISDQKIPSEKVVVSFTTIPSRIDILPLMLESIFEQTVKVNKVLMYVYAEEFSHLNLEEILQKELLRGLEIVYLSENLRSHKKYYYALNTYRDELVITIDDDILYRSDMIEKLLISYRKHPMEISALRCHKIRLKTDGELHGYEDWYYEMYNDLEPSHLNFFTGCGGVLYPTSFRPEELFDKDKIKKLSFLADDVWLNLIAFKNQVKIVKANRGKGTPLTLDNNLENSLAYQNVIEGNNNDDCIKNMVEYYHLDFKGVK</sequence>
<dbReference type="eggNOG" id="COG0463">
    <property type="taxonomic scope" value="Bacteria"/>
</dbReference>
<dbReference type="Pfam" id="PF00535">
    <property type="entry name" value="Glycos_transf_2"/>
    <property type="match status" value="1"/>
</dbReference>
<dbReference type="Gene3D" id="3.90.550.10">
    <property type="entry name" value="Spore Coat Polysaccharide Biosynthesis Protein SpsA, Chain A"/>
    <property type="match status" value="1"/>
</dbReference>
<keyword evidence="2" id="KW-0808">Transferase</keyword>
<dbReference type="EMBL" id="LT906439">
    <property type="protein sequence ID" value="SNU88270.1"/>
    <property type="molecule type" value="Genomic_DNA"/>
</dbReference>
<organism evidence="2 3">
    <name type="scientific">Streptococcus merionis</name>
    <dbReference type="NCBI Taxonomy" id="400065"/>
    <lineage>
        <taxon>Bacteria</taxon>
        <taxon>Bacillati</taxon>
        <taxon>Bacillota</taxon>
        <taxon>Bacilli</taxon>
        <taxon>Lactobacillales</taxon>
        <taxon>Streptococcaceae</taxon>
        <taxon>Streptococcus</taxon>
    </lineage>
</organism>
<accession>A0A239SS55</accession>
<evidence type="ECO:0000259" key="1">
    <source>
        <dbReference type="Pfam" id="PF00535"/>
    </source>
</evidence>
<protein>
    <submittedName>
        <fullName evidence="2">Fucose 4-O-acetylase and related acetyltransferases</fullName>
    </submittedName>
</protein>
<evidence type="ECO:0000313" key="2">
    <source>
        <dbReference type="EMBL" id="SNU88270.1"/>
    </source>
</evidence>
<name>A0A239SS55_9STRE</name>
<dbReference type="GO" id="GO:0016740">
    <property type="term" value="F:transferase activity"/>
    <property type="evidence" value="ECO:0007669"/>
    <property type="project" value="UniProtKB-KW"/>
</dbReference>
<gene>
    <name evidence="2" type="ORF">SAMEA4412692_00977</name>
</gene>
<dbReference type="InterPro" id="IPR001173">
    <property type="entry name" value="Glyco_trans_2-like"/>
</dbReference>
<dbReference type="STRING" id="1123308.GCA_000380085_00317"/>
<keyword evidence="3" id="KW-1185">Reference proteome</keyword>
<reference evidence="2 3" key="1">
    <citation type="submission" date="2017-06" db="EMBL/GenBank/DDBJ databases">
        <authorList>
            <consortium name="Pathogen Informatics"/>
        </authorList>
    </citation>
    <scope>NUCLEOTIDE SEQUENCE [LARGE SCALE GENOMIC DNA]</scope>
    <source>
        <strain evidence="2 3">NCTC13788</strain>
    </source>
</reference>
<dbReference type="AlphaFoldDB" id="A0A239SS55"/>
<dbReference type="InterPro" id="IPR029044">
    <property type="entry name" value="Nucleotide-diphossugar_trans"/>
</dbReference>
<dbReference type="KEGG" id="smen:SAMEA4412692_0977"/>
<feature type="domain" description="Glycosyltransferase 2-like" evidence="1">
    <location>
        <begin position="58"/>
        <end position="194"/>
    </location>
</feature>
<dbReference type="RefSeq" id="WP_018372880.1">
    <property type="nucleotide sequence ID" value="NZ_LT906439.1"/>
</dbReference>